<gene>
    <name evidence="2" type="ORF">AQJ66_05485</name>
</gene>
<evidence type="ECO:0000256" key="1">
    <source>
        <dbReference type="SAM" id="MobiDB-lite"/>
    </source>
</evidence>
<dbReference type="AlphaFoldDB" id="A0A124I561"/>
<dbReference type="EMBL" id="LMWX01000008">
    <property type="protein sequence ID" value="KUN88921.1"/>
    <property type="molecule type" value="Genomic_DNA"/>
</dbReference>
<feature type="compositionally biased region" description="Low complexity" evidence="1">
    <location>
        <begin position="57"/>
        <end position="77"/>
    </location>
</feature>
<dbReference type="Proteomes" id="UP000053024">
    <property type="component" value="Unassembled WGS sequence"/>
</dbReference>
<protein>
    <submittedName>
        <fullName evidence="2">Uncharacterized protein</fullName>
    </submittedName>
</protein>
<evidence type="ECO:0000313" key="2">
    <source>
        <dbReference type="EMBL" id="KUN88921.1"/>
    </source>
</evidence>
<feature type="compositionally biased region" description="Low complexity" evidence="1">
    <location>
        <begin position="8"/>
        <end position="20"/>
    </location>
</feature>
<sequence length="85" mass="9195">MRCERYQSSTVSAVGTSAARASRRPGRVHQSCPDAAGARKPSQEWRWAQAATPAHCQATRSRATSQAAATSSTVRVRAVSRTRRP</sequence>
<proteinExistence type="predicted"/>
<reference evidence="2 3" key="1">
    <citation type="submission" date="2015-10" db="EMBL/GenBank/DDBJ databases">
        <title>Draft genome sequence of Streptomyces bungoensis DSM 41781, type strain for the species Streptomyces bungoensis.</title>
        <authorList>
            <person name="Ruckert C."/>
            <person name="Winkler A."/>
            <person name="Kalinowski J."/>
            <person name="Kampfer P."/>
            <person name="Glaeser S."/>
        </authorList>
    </citation>
    <scope>NUCLEOTIDE SEQUENCE [LARGE SCALE GENOMIC DNA]</scope>
    <source>
        <strain evidence="2 3">DSM 41781</strain>
    </source>
</reference>
<keyword evidence="3" id="KW-1185">Reference proteome</keyword>
<feature type="region of interest" description="Disordered" evidence="1">
    <location>
        <begin position="55"/>
        <end position="85"/>
    </location>
</feature>
<name>A0A124I561_9ACTN</name>
<evidence type="ECO:0000313" key="3">
    <source>
        <dbReference type="Proteomes" id="UP000053024"/>
    </source>
</evidence>
<comment type="caution">
    <text evidence="2">The sequence shown here is derived from an EMBL/GenBank/DDBJ whole genome shotgun (WGS) entry which is preliminary data.</text>
</comment>
<accession>A0A124I561</accession>
<feature type="region of interest" description="Disordered" evidence="1">
    <location>
        <begin position="1"/>
        <end position="41"/>
    </location>
</feature>
<organism evidence="2 3">
    <name type="scientific">Streptomyces bungoensis</name>
    <dbReference type="NCBI Taxonomy" id="285568"/>
    <lineage>
        <taxon>Bacteria</taxon>
        <taxon>Bacillati</taxon>
        <taxon>Actinomycetota</taxon>
        <taxon>Actinomycetes</taxon>
        <taxon>Kitasatosporales</taxon>
        <taxon>Streptomycetaceae</taxon>
        <taxon>Streptomyces</taxon>
    </lineage>
</organism>